<organism evidence="3 4">
    <name type="scientific">Haemaphysalis longicornis</name>
    <name type="common">Bush tick</name>
    <dbReference type="NCBI Taxonomy" id="44386"/>
    <lineage>
        <taxon>Eukaryota</taxon>
        <taxon>Metazoa</taxon>
        <taxon>Ecdysozoa</taxon>
        <taxon>Arthropoda</taxon>
        <taxon>Chelicerata</taxon>
        <taxon>Arachnida</taxon>
        <taxon>Acari</taxon>
        <taxon>Parasitiformes</taxon>
        <taxon>Ixodida</taxon>
        <taxon>Ixodoidea</taxon>
        <taxon>Ixodidae</taxon>
        <taxon>Haemaphysalinae</taxon>
        <taxon>Haemaphysalis</taxon>
    </lineage>
</organism>
<reference evidence="3 4" key="1">
    <citation type="journal article" date="2020" name="Cell">
        <title>Large-Scale Comparative Analyses of Tick Genomes Elucidate Their Genetic Diversity and Vector Capacities.</title>
        <authorList>
            <consortium name="Tick Genome and Microbiome Consortium (TIGMIC)"/>
            <person name="Jia N."/>
            <person name="Wang J."/>
            <person name="Shi W."/>
            <person name="Du L."/>
            <person name="Sun Y."/>
            <person name="Zhan W."/>
            <person name="Jiang J.F."/>
            <person name="Wang Q."/>
            <person name="Zhang B."/>
            <person name="Ji P."/>
            <person name="Bell-Sakyi L."/>
            <person name="Cui X.M."/>
            <person name="Yuan T.T."/>
            <person name="Jiang B.G."/>
            <person name="Yang W.F."/>
            <person name="Lam T.T."/>
            <person name="Chang Q.C."/>
            <person name="Ding S.J."/>
            <person name="Wang X.J."/>
            <person name="Zhu J.G."/>
            <person name="Ruan X.D."/>
            <person name="Zhao L."/>
            <person name="Wei J.T."/>
            <person name="Ye R.Z."/>
            <person name="Que T.C."/>
            <person name="Du C.H."/>
            <person name="Zhou Y.H."/>
            <person name="Cheng J.X."/>
            <person name="Dai P.F."/>
            <person name="Guo W.B."/>
            <person name="Han X.H."/>
            <person name="Huang E.J."/>
            <person name="Li L.F."/>
            <person name="Wei W."/>
            <person name="Gao Y.C."/>
            <person name="Liu J.Z."/>
            <person name="Shao H.Z."/>
            <person name="Wang X."/>
            <person name="Wang C.C."/>
            <person name="Yang T.C."/>
            <person name="Huo Q.B."/>
            <person name="Li W."/>
            <person name="Chen H.Y."/>
            <person name="Chen S.E."/>
            <person name="Zhou L.G."/>
            <person name="Ni X.B."/>
            <person name="Tian J.H."/>
            <person name="Sheng Y."/>
            <person name="Liu T."/>
            <person name="Pan Y.S."/>
            <person name="Xia L.Y."/>
            <person name="Li J."/>
            <person name="Zhao F."/>
            <person name="Cao W.C."/>
        </authorList>
    </citation>
    <scope>NUCLEOTIDE SEQUENCE [LARGE SCALE GENOMIC DNA]</scope>
    <source>
        <strain evidence="3">HaeL-2018</strain>
    </source>
</reference>
<dbReference type="SUPFAM" id="SSF53474">
    <property type="entry name" value="alpha/beta-Hydrolases"/>
    <property type="match status" value="1"/>
</dbReference>
<evidence type="ECO:0000313" key="4">
    <source>
        <dbReference type="Proteomes" id="UP000821853"/>
    </source>
</evidence>
<dbReference type="PANTHER" id="PTHR11559">
    <property type="entry name" value="CARBOXYLESTERASE"/>
    <property type="match status" value="1"/>
</dbReference>
<accession>A0A9J6GFI7</accession>
<sequence length="375" mass="41492">MSRRVKGTIHAYRHGPECFQSPANPPRLASEECLTVSVWAPFICRMTDELRPVVVVAASDWFQTGRVADYDAVCRDIAADGDMVVVAISFRLGVFGFLHAPDAQNASTNVGFHDITEALSWIRNHVGVFYGDAHALVALGIGSAGLPLSLPDVAPHRGERYFFKRLILHGMVAGSMVPLNSEQNVRALASRLPSCTKTVKANMTEVVRCLRNVSAPALLEASLGMRMRFVPVLTAGLEGGTESSSPWNKESSRFMENVDVMCGYTLNDARKLVDYKPEDTDAKALFDKLVNFFTARNHTGAYDRLPESVREEVRYANRDGFVELLADIIFYCPLRDMASAFTKQKANVFFYANVEGEPLHPLNTLRYTITFAKSG</sequence>
<dbReference type="Proteomes" id="UP000821853">
    <property type="component" value="Unassembled WGS sequence"/>
</dbReference>
<dbReference type="InterPro" id="IPR002018">
    <property type="entry name" value="CarbesteraseB"/>
</dbReference>
<dbReference type="InterPro" id="IPR050309">
    <property type="entry name" value="Type-B_Carboxylest/Lipase"/>
</dbReference>
<keyword evidence="1" id="KW-0325">Glycoprotein</keyword>
<name>A0A9J6GFI7_HAELO</name>
<dbReference type="Pfam" id="PF00135">
    <property type="entry name" value="COesterase"/>
    <property type="match status" value="1"/>
</dbReference>
<evidence type="ECO:0000256" key="1">
    <source>
        <dbReference type="ARBA" id="ARBA00023180"/>
    </source>
</evidence>
<dbReference type="AlphaFoldDB" id="A0A9J6GFI7"/>
<keyword evidence="4" id="KW-1185">Reference proteome</keyword>
<dbReference type="OrthoDB" id="6501023at2759"/>
<comment type="caution">
    <text evidence="3">The sequence shown here is derived from an EMBL/GenBank/DDBJ whole genome shotgun (WGS) entry which is preliminary data.</text>
</comment>
<feature type="domain" description="Carboxylesterase type B" evidence="2">
    <location>
        <begin position="6"/>
        <end position="352"/>
    </location>
</feature>
<dbReference type="Gene3D" id="3.40.50.1820">
    <property type="entry name" value="alpha/beta hydrolase"/>
    <property type="match status" value="1"/>
</dbReference>
<dbReference type="EMBL" id="JABSTR010000008">
    <property type="protein sequence ID" value="KAH9377198.1"/>
    <property type="molecule type" value="Genomic_DNA"/>
</dbReference>
<gene>
    <name evidence="3" type="ORF">HPB48_017888</name>
</gene>
<protein>
    <recommendedName>
        <fullName evidence="2">Carboxylesterase type B domain-containing protein</fullName>
    </recommendedName>
</protein>
<proteinExistence type="predicted"/>
<dbReference type="InterPro" id="IPR029058">
    <property type="entry name" value="AB_hydrolase_fold"/>
</dbReference>
<evidence type="ECO:0000313" key="3">
    <source>
        <dbReference type="EMBL" id="KAH9377198.1"/>
    </source>
</evidence>
<evidence type="ECO:0000259" key="2">
    <source>
        <dbReference type="Pfam" id="PF00135"/>
    </source>
</evidence>
<dbReference type="VEuPathDB" id="VectorBase:HLOH_059808"/>
<dbReference type="OMA" id="YCPLVEM"/>